<comment type="caution">
    <text evidence="1">The sequence shown here is derived from an EMBL/GenBank/DDBJ whole genome shotgun (WGS) entry which is preliminary data.</text>
</comment>
<protein>
    <submittedName>
        <fullName evidence="1">Uncharacterized protein</fullName>
    </submittedName>
</protein>
<dbReference type="AlphaFoldDB" id="A0AAW3I7Q0"/>
<gene>
    <name evidence="1" type="ORF">AFM18_05355</name>
</gene>
<dbReference type="EMBL" id="LGVG01000005">
    <property type="protein sequence ID" value="KNE28632.1"/>
    <property type="molecule type" value="Genomic_DNA"/>
</dbReference>
<reference evidence="1 2" key="1">
    <citation type="submission" date="2015-07" db="EMBL/GenBank/DDBJ databases">
        <title>Draft genome of Achromobacter spanius.</title>
        <authorList>
            <person name="Wang X."/>
        </authorList>
    </citation>
    <scope>NUCLEOTIDE SEQUENCE [LARGE SCALE GENOMIC DNA]</scope>
    <source>
        <strain evidence="1 2">CGMCC9173</strain>
    </source>
</reference>
<evidence type="ECO:0000313" key="1">
    <source>
        <dbReference type="EMBL" id="KNE28632.1"/>
    </source>
</evidence>
<proteinExistence type="predicted"/>
<name>A0AAW3I7Q0_9BURK</name>
<evidence type="ECO:0000313" key="2">
    <source>
        <dbReference type="Proteomes" id="UP000037511"/>
    </source>
</evidence>
<dbReference type="Proteomes" id="UP000037511">
    <property type="component" value="Unassembled WGS sequence"/>
</dbReference>
<sequence length="124" mass="13648">MRNGLQAQSEVDAGDRLGVAGTVMRPAARLVDHHRQLLADSRDGEKPRRGDNGCGLRAWVSGLGGRRAGSGKLRAAAYSGLRFTLFLIECALGIKLQELLYSPRNWLGYVDGIYTEDGNLRRHR</sequence>
<accession>A0AAW3I7Q0</accession>
<organism evidence="1 2">
    <name type="scientific">Achromobacter spanius</name>
    <dbReference type="NCBI Taxonomy" id="217203"/>
    <lineage>
        <taxon>Bacteria</taxon>
        <taxon>Pseudomonadati</taxon>
        <taxon>Pseudomonadota</taxon>
        <taxon>Betaproteobacteria</taxon>
        <taxon>Burkholderiales</taxon>
        <taxon>Alcaligenaceae</taxon>
        <taxon>Achromobacter</taxon>
    </lineage>
</organism>